<evidence type="ECO:0000313" key="1">
    <source>
        <dbReference type="EMBL" id="KAJ9104757.1"/>
    </source>
</evidence>
<protein>
    <submittedName>
        <fullName evidence="1">Uncharacterized protein</fullName>
    </submittedName>
</protein>
<dbReference type="EMBL" id="JASBWR010000039">
    <property type="protein sequence ID" value="KAJ9104757.1"/>
    <property type="molecule type" value="Genomic_DNA"/>
</dbReference>
<dbReference type="Proteomes" id="UP001241377">
    <property type="component" value="Unassembled WGS sequence"/>
</dbReference>
<organism evidence="1 2">
    <name type="scientific">Naganishia cerealis</name>
    <dbReference type="NCBI Taxonomy" id="610337"/>
    <lineage>
        <taxon>Eukaryota</taxon>
        <taxon>Fungi</taxon>
        <taxon>Dikarya</taxon>
        <taxon>Basidiomycota</taxon>
        <taxon>Agaricomycotina</taxon>
        <taxon>Tremellomycetes</taxon>
        <taxon>Filobasidiales</taxon>
        <taxon>Filobasidiaceae</taxon>
        <taxon>Naganishia</taxon>
    </lineage>
</organism>
<accession>A0ACC2W0Z4</accession>
<proteinExistence type="predicted"/>
<name>A0ACC2W0Z4_9TREE</name>
<gene>
    <name evidence="1" type="ORF">QFC19_003898</name>
</gene>
<evidence type="ECO:0000313" key="2">
    <source>
        <dbReference type="Proteomes" id="UP001241377"/>
    </source>
</evidence>
<sequence length="318" mass="35139">MSAYHETFTVCESIYVNPDELTVDADTRCLLTALQEYFDSTATCPDEWSEDSTLGKSLLRSKALRLVIQQLIDEQPELAIRITVELPLLQAEGERGVAKLSVQSPGFLSRGNGERLARELGSLAEEARANGLGAQDNAGYIMDACHRLLAIGSELLQEEKENQQRRTVVIDTAVEAEQELQRVWFWFPSLSTREKRRDLVTYASRWGLTGFVLAGKPGLLCLEGTAKHAELYMSAIKSESWSDIPSYQKKVTERYRQHITSRAFDTMQEITELITHGGHRGNRGDMGQVKAFMEENGVGDAFGFVVVNGGVGSGGGSS</sequence>
<comment type="caution">
    <text evidence="1">The sequence shown here is derived from an EMBL/GenBank/DDBJ whole genome shotgun (WGS) entry which is preliminary data.</text>
</comment>
<keyword evidence="2" id="KW-1185">Reference proteome</keyword>
<reference evidence="1" key="1">
    <citation type="submission" date="2023-04" db="EMBL/GenBank/DDBJ databases">
        <title>Draft Genome sequencing of Naganishia species isolated from polar environments using Oxford Nanopore Technology.</title>
        <authorList>
            <person name="Leo P."/>
            <person name="Venkateswaran K."/>
        </authorList>
    </citation>
    <scope>NUCLEOTIDE SEQUENCE</scope>
    <source>
        <strain evidence="1">MNA-CCFEE 5261</strain>
    </source>
</reference>